<protein>
    <submittedName>
        <fullName evidence="1">Uncharacterized protein</fullName>
    </submittedName>
</protein>
<name>A0A934VVH9_9BACT</name>
<organism evidence="1 2">
    <name type="scientific">Luteolibacter pohnpeiensis</name>
    <dbReference type="NCBI Taxonomy" id="454153"/>
    <lineage>
        <taxon>Bacteria</taxon>
        <taxon>Pseudomonadati</taxon>
        <taxon>Verrucomicrobiota</taxon>
        <taxon>Verrucomicrobiia</taxon>
        <taxon>Verrucomicrobiales</taxon>
        <taxon>Verrucomicrobiaceae</taxon>
        <taxon>Luteolibacter</taxon>
    </lineage>
</organism>
<accession>A0A934VVH9</accession>
<dbReference type="AlphaFoldDB" id="A0A934VVH9"/>
<proteinExistence type="predicted"/>
<evidence type="ECO:0000313" key="2">
    <source>
        <dbReference type="Proteomes" id="UP000603141"/>
    </source>
</evidence>
<evidence type="ECO:0000313" key="1">
    <source>
        <dbReference type="EMBL" id="MBK1882200.1"/>
    </source>
</evidence>
<dbReference type="RefSeq" id="WP_200269105.1">
    <property type="nucleotide sequence ID" value="NZ_JAENIJ010000008.1"/>
</dbReference>
<keyword evidence="2" id="KW-1185">Reference proteome</keyword>
<reference evidence="1" key="1">
    <citation type="submission" date="2021-01" db="EMBL/GenBank/DDBJ databases">
        <title>Modified the classification status of verrucomicrobia.</title>
        <authorList>
            <person name="Feng X."/>
        </authorList>
    </citation>
    <scope>NUCLEOTIDE SEQUENCE</scope>
    <source>
        <strain evidence="1">KCTC 22041</strain>
    </source>
</reference>
<gene>
    <name evidence="1" type="ORF">JIN85_07230</name>
</gene>
<comment type="caution">
    <text evidence="1">The sequence shown here is derived from an EMBL/GenBank/DDBJ whole genome shotgun (WGS) entry which is preliminary data.</text>
</comment>
<dbReference type="Proteomes" id="UP000603141">
    <property type="component" value="Unassembled WGS sequence"/>
</dbReference>
<sequence>MRSTALILAFISFGILPGQLRAQENEPPKHTLRILPLGDPPPFKQQIRDNVRYELPAEPGTVPPRSVSINWTPPGEQKLPEPLPLRLRLGTISAPQTFTLPKDRIVTVKTEDGALWSRLSLSQSNATLALVWRGGKTWETARAMSIPDSPEGDLHQSVRFVNLTAAPMGITFGKEKVRLDTGKSLIKTLATADPTTVMIQYQGKDGTLQTCLSTQIDRSSRTFQQYFIYAADTQSSRTPVKVLSIAEPR</sequence>
<dbReference type="EMBL" id="JAENIJ010000008">
    <property type="protein sequence ID" value="MBK1882200.1"/>
    <property type="molecule type" value="Genomic_DNA"/>
</dbReference>